<reference evidence="1 2" key="1">
    <citation type="submission" date="2018-06" db="EMBL/GenBank/DDBJ databases">
        <authorList>
            <consortium name="Pathogen Informatics"/>
            <person name="Doyle S."/>
        </authorList>
    </citation>
    <scope>NUCLEOTIDE SEQUENCE [LARGE SCALE GENOMIC DNA]</scope>
    <source>
        <strain evidence="1 2">NCTC10975</strain>
    </source>
</reference>
<evidence type="ECO:0000313" key="1">
    <source>
        <dbReference type="EMBL" id="SPY93754.1"/>
    </source>
</evidence>
<evidence type="ECO:0000313" key="2">
    <source>
        <dbReference type="Proteomes" id="UP000251485"/>
    </source>
</evidence>
<name>A0A2X2BF45_PROMI</name>
<dbReference type="EMBL" id="UAUE01000001">
    <property type="protein sequence ID" value="SPY93754.1"/>
    <property type="molecule type" value="Genomic_DNA"/>
</dbReference>
<protein>
    <submittedName>
        <fullName evidence="1">Uncharacterized protein</fullName>
    </submittedName>
</protein>
<proteinExistence type="predicted"/>
<accession>A0A2X2BF45</accession>
<dbReference type="RefSeq" id="WP_152964332.1">
    <property type="nucleotide sequence ID" value="NZ_BGKW01000031.1"/>
</dbReference>
<sequence>MEYLRDILGTLFFMLVPITGFLSVAFLMYHEKSGWGWLLLAVVAISGSLKISYGD</sequence>
<gene>
    <name evidence="1" type="ORF">NCTC10975_00077</name>
</gene>
<organism evidence="1 2">
    <name type="scientific">Proteus mirabilis</name>
    <dbReference type="NCBI Taxonomy" id="584"/>
    <lineage>
        <taxon>Bacteria</taxon>
        <taxon>Pseudomonadati</taxon>
        <taxon>Pseudomonadota</taxon>
        <taxon>Gammaproteobacteria</taxon>
        <taxon>Enterobacterales</taxon>
        <taxon>Morganellaceae</taxon>
        <taxon>Proteus</taxon>
    </lineage>
</organism>
<dbReference type="AlphaFoldDB" id="A0A2X2BF45"/>
<dbReference type="Proteomes" id="UP000251485">
    <property type="component" value="Unassembled WGS sequence"/>
</dbReference>